<organism evidence="1 2">
    <name type="scientific">Caerostris extrusa</name>
    <name type="common">Bark spider</name>
    <name type="synonym">Caerostris bankana</name>
    <dbReference type="NCBI Taxonomy" id="172846"/>
    <lineage>
        <taxon>Eukaryota</taxon>
        <taxon>Metazoa</taxon>
        <taxon>Ecdysozoa</taxon>
        <taxon>Arthropoda</taxon>
        <taxon>Chelicerata</taxon>
        <taxon>Arachnida</taxon>
        <taxon>Araneae</taxon>
        <taxon>Araneomorphae</taxon>
        <taxon>Entelegynae</taxon>
        <taxon>Araneoidea</taxon>
        <taxon>Araneidae</taxon>
        <taxon>Caerostris</taxon>
    </lineage>
</organism>
<dbReference type="EMBL" id="BPLR01013403">
    <property type="protein sequence ID" value="GIY60964.1"/>
    <property type="molecule type" value="Genomic_DNA"/>
</dbReference>
<comment type="caution">
    <text evidence="1">The sequence shown here is derived from an EMBL/GenBank/DDBJ whole genome shotgun (WGS) entry which is preliminary data.</text>
</comment>
<name>A0AAV4UU32_CAEEX</name>
<evidence type="ECO:0000313" key="1">
    <source>
        <dbReference type="EMBL" id="GIY60964.1"/>
    </source>
</evidence>
<evidence type="ECO:0000313" key="2">
    <source>
        <dbReference type="Proteomes" id="UP001054945"/>
    </source>
</evidence>
<dbReference type="AlphaFoldDB" id="A0AAV4UU32"/>
<keyword evidence="2" id="KW-1185">Reference proteome</keyword>
<dbReference type="Gene3D" id="2.10.80.10">
    <property type="entry name" value="Lipase, subunit A"/>
    <property type="match status" value="1"/>
</dbReference>
<sequence>VSGLQKCHTGSDCPQGMYCVKSVLAASYCRPPAKKMALCNSEEKDGIYENLPPCEAGYKCEGFIAHLFNLSMKNCVTRYEK</sequence>
<accession>A0AAV4UU32</accession>
<proteinExistence type="predicted"/>
<feature type="non-terminal residue" evidence="1">
    <location>
        <position position="1"/>
    </location>
</feature>
<reference evidence="1 2" key="1">
    <citation type="submission" date="2021-06" db="EMBL/GenBank/DDBJ databases">
        <title>Caerostris extrusa draft genome.</title>
        <authorList>
            <person name="Kono N."/>
            <person name="Arakawa K."/>
        </authorList>
    </citation>
    <scope>NUCLEOTIDE SEQUENCE [LARGE SCALE GENOMIC DNA]</scope>
</reference>
<gene>
    <name evidence="1" type="ORF">CEXT_210811</name>
</gene>
<protein>
    <submittedName>
        <fullName evidence="1">Uncharacterized protein</fullName>
    </submittedName>
</protein>
<dbReference type="Proteomes" id="UP001054945">
    <property type="component" value="Unassembled WGS sequence"/>
</dbReference>